<dbReference type="PROSITE" id="PS51832">
    <property type="entry name" value="HD_GYP"/>
    <property type="match status" value="1"/>
</dbReference>
<dbReference type="InterPro" id="IPR037522">
    <property type="entry name" value="HD_GYP_dom"/>
</dbReference>
<dbReference type="InterPro" id="IPR003607">
    <property type="entry name" value="HD/PDEase_dom"/>
</dbReference>
<dbReference type="InterPro" id="IPR000160">
    <property type="entry name" value="GGDEF_dom"/>
</dbReference>
<dbReference type="SMART" id="SM00267">
    <property type="entry name" value="GGDEF"/>
    <property type="match status" value="1"/>
</dbReference>
<reference evidence="3" key="1">
    <citation type="submission" date="2020-12" db="EMBL/GenBank/DDBJ databases">
        <title>Clostridium thailandense sp. nov., a novel acetogenic bacterium isolated from peat land soil in Thailand.</title>
        <authorList>
            <person name="Chaikitkaew S."/>
            <person name="Birkeland N.K."/>
        </authorList>
    </citation>
    <scope>NUCLEOTIDE SEQUENCE</scope>
    <source>
        <strain evidence="3">PL3</strain>
    </source>
</reference>
<organism evidence="3 4">
    <name type="scientific">Clostridium thailandense</name>
    <dbReference type="NCBI Taxonomy" id="2794346"/>
    <lineage>
        <taxon>Bacteria</taxon>
        <taxon>Bacillati</taxon>
        <taxon>Bacillota</taxon>
        <taxon>Clostridia</taxon>
        <taxon>Eubacteriales</taxon>
        <taxon>Clostridiaceae</taxon>
        <taxon>Clostridium</taxon>
    </lineage>
</organism>
<proteinExistence type="predicted"/>
<dbReference type="PANTHER" id="PTHR43155">
    <property type="entry name" value="CYCLIC DI-GMP PHOSPHODIESTERASE PA4108-RELATED"/>
    <property type="match status" value="1"/>
</dbReference>
<evidence type="ECO:0000313" key="3">
    <source>
        <dbReference type="EMBL" id="MBV7276637.1"/>
    </source>
</evidence>
<accession>A0A949WY28</accession>
<dbReference type="Pfam" id="PF13487">
    <property type="entry name" value="HD_5"/>
    <property type="match status" value="1"/>
</dbReference>
<dbReference type="NCBIfam" id="TIGR00254">
    <property type="entry name" value="GGDEF"/>
    <property type="match status" value="1"/>
</dbReference>
<dbReference type="EMBL" id="JAEEGC010000191">
    <property type="protein sequence ID" value="MBV7276637.1"/>
    <property type="molecule type" value="Genomic_DNA"/>
</dbReference>
<evidence type="ECO:0000259" key="2">
    <source>
        <dbReference type="PROSITE" id="PS51832"/>
    </source>
</evidence>
<gene>
    <name evidence="3" type="ORF">I6U48_27575</name>
</gene>
<dbReference type="PROSITE" id="PS50887">
    <property type="entry name" value="GGDEF"/>
    <property type="match status" value="1"/>
</dbReference>
<feature type="domain" description="HD-GYP" evidence="2">
    <location>
        <begin position="309"/>
        <end position="497"/>
    </location>
</feature>
<dbReference type="Proteomes" id="UP000694308">
    <property type="component" value="Unassembled WGS sequence"/>
</dbReference>
<comment type="caution">
    <text evidence="3">The sequence shown here is derived from an EMBL/GenBank/DDBJ whole genome shotgun (WGS) entry which is preliminary data.</text>
</comment>
<dbReference type="InterPro" id="IPR013656">
    <property type="entry name" value="PAS_4"/>
</dbReference>
<evidence type="ECO:0000259" key="1">
    <source>
        <dbReference type="PROSITE" id="PS50887"/>
    </source>
</evidence>
<dbReference type="CDD" id="cd01949">
    <property type="entry name" value="GGDEF"/>
    <property type="match status" value="1"/>
</dbReference>
<dbReference type="SMART" id="SM00471">
    <property type="entry name" value="HDc"/>
    <property type="match status" value="1"/>
</dbReference>
<dbReference type="CDD" id="cd00077">
    <property type="entry name" value="HDc"/>
    <property type="match status" value="1"/>
</dbReference>
<dbReference type="AlphaFoldDB" id="A0A949WY28"/>
<dbReference type="PANTHER" id="PTHR43155:SF2">
    <property type="entry name" value="CYCLIC DI-GMP PHOSPHODIESTERASE PA4108"/>
    <property type="match status" value="1"/>
</dbReference>
<evidence type="ECO:0000313" key="4">
    <source>
        <dbReference type="Proteomes" id="UP000694308"/>
    </source>
</evidence>
<name>A0A949WY28_9CLOT</name>
<keyword evidence="4" id="KW-1185">Reference proteome</keyword>
<dbReference type="Pfam" id="PF08448">
    <property type="entry name" value="PAS_4"/>
    <property type="match status" value="1"/>
</dbReference>
<sequence>MDKSYKDPNNTSHLRDKIIGLGEFSVRKSYYPELQNSIEKLERSNSMLKALIDAIPDILLLIDRYGNILSYNQEYTIKEECKSDSLLDDLFPKDIAMLYTDYAKKVIDKRLPFRFQYDLDREGQKQYFEVRAVASGDDEALFMIRDISENIVLNEKLKYFSIRDYLTGLYNRIYFEEELKKFDGKLIKNIGLVMCDVDGLKFINDTLGHLAGDEILKNSAAILNKHFPHESIIARIGGDEFAVLLKNTDDTYIEKACSNVSKEFIWCHDLSVNASISVGYVYKSEYKGLVSKLFSEADSNMYKNKLLKRGSIRNSIVLTMQKALEARDFITEGHAERMETFALLLAEKLGVSERCMNDIRLLAQFHDIGKVGVPDKILFKTGTLTYEERVEMKKHSEIGYRIASSIPEITHIADFILKHHERWDGRGYPLGLSKEDIPLEDRIVSIADAYDAMANDRPYRKAMSHQEAIEEIIRNSGTQFDPNLVEIFISLNLLEDQ</sequence>
<protein>
    <submittedName>
        <fullName evidence="3">Diguanylate cyclase</fullName>
    </submittedName>
</protein>
<feature type="domain" description="GGDEF" evidence="1">
    <location>
        <begin position="188"/>
        <end position="321"/>
    </location>
</feature>
<dbReference type="RefSeq" id="WP_218323715.1">
    <property type="nucleotide sequence ID" value="NZ_JAEEGC010000191.1"/>
</dbReference>
<dbReference type="Pfam" id="PF00990">
    <property type="entry name" value="GGDEF"/>
    <property type="match status" value="1"/>
</dbReference>